<evidence type="ECO:0000313" key="3">
    <source>
        <dbReference type="RefSeq" id="XP_014670149.1"/>
    </source>
</evidence>
<dbReference type="PANTHER" id="PTHR48419">
    <property type="entry name" value="SULFOTRANSFERASE DOMAIN-CONTAINING PROTEIN"/>
    <property type="match status" value="1"/>
</dbReference>
<name>A0ABM1ED78_PRICU</name>
<accession>A0ABM1ED78</accession>
<dbReference type="GeneID" id="106811124"/>
<protein>
    <submittedName>
        <fullName evidence="3">Uncharacterized protein LOC106811124</fullName>
    </submittedName>
</protein>
<feature type="region of interest" description="Disordered" evidence="1">
    <location>
        <begin position="29"/>
        <end position="68"/>
    </location>
</feature>
<dbReference type="InterPro" id="IPR053226">
    <property type="entry name" value="Pyrrolopyrazine_biosynth_F"/>
</dbReference>
<reference evidence="3" key="1">
    <citation type="submission" date="2025-08" db="UniProtKB">
        <authorList>
            <consortium name="RefSeq"/>
        </authorList>
    </citation>
    <scope>IDENTIFICATION</scope>
</reference>
<evidence type="ECO:0000313" key="2">
    <source>
        <dbReference type="Proteomes" id="UP000695022"/>
    </source>
</evidence>
<dbReference type="PANTHER" id="PTHR48419:SF1">
    <property type="entry name" value="SULFOTRANSFERASE DOMAIN-CONTAINING PROTEIN"/>
    <property type="match status" value="1"/>
</dbReference>
<sequence length="335" mass="38538">MRVCGAEPDVQRKILVVFHPHVGTKRHSVAWRADDNNNLRKHPATDAGNHHHHHHHQQQQHASRFRGQRNKMEPPRILHWAVPRSLSTALLRSIMTSDDIEVKFEPFVSPYYFGEERISRRYDEDEEVVGDPSKKQSTFVGVKNFLEGEMNETSKAVFVKDMAYAVVQRGDYDELLPEGYVHTFQIRHPARAIASMHKASTDIAHTGWDHFDESEVGYKELSMLFDHVTKELGQEAIVIDSEDLVRNPESILQQYCKLTGLTYVDTMLDWSDCPVDESVFGAWLPWVTGVLKSTRFHPPSGRKDFDVASLPEPIQACIEDCMPYYNNLHAKRIRP</sequence>
<dbReference type="InterPro" id="IPR027417">
    <property type="entry name" value="P-loop_NTPase"/>
</dbReference>
<organism evidence="2 3">
    <name type="scientific">Priapulus caudatus</name>
    <name type="common">Priapulid worm</name>
    <dbReference type="NCBI Taxonomy" id="37621"/>
    <lineage>
        <taxon>Eukaryota</taxon>
        <taxon>Metazoa</taxon>
        <taxon>Ecdysozoa</taxon>
        <taxon>Scalidophora</taxon>
        <taxon>Priapulida</taxon>
        <taxon>Priapulimorpha</taxon>
        <taxon>Priapulimorphida</taxon>
        <taxon>Priapulidae</taxon>
        <taxon>Priapulus</taxon>
    </lineage>
</organism>
<proteinExistence type="predicted"/>
<dbReference type="Gene3D" id="3.40.50.300">
    <property type="entry name" value="P-loop containing nucleotide triphosphate hydrolases"/>
    <property type="match status" value="1"/>
</dbReference>
<dbReference type="SUPFAM" id="SSF52540">
    <property type="entry name" value="P-loop containing nucleoside triphosphate hydrolases"/>
    <property type="match status" value="1"/>
</dbReference>
<evidence type="ECO:0000256" key="1">
    <source>
        <dbReference type="SAM" id="MobiDB-lite"/>
    </source>
</evidence>
<dbReference type="Pfam" id="PF19798">
    <property type="entry name" value="Sulfotransfer_5"/>
    <property type="match status" value="1"/>
</dbReference>
<feature type="compositionally biased region" description="Basic residues" evidence="1">
    <location>
        <begin position="50"/>
        <end position="68"/>
    </location>
</feature>
<dbReference type="Proteomes" id="UP000695022">
    <property type="component" value="Unplaced"/>
</dbReference>
<keyword evidence="2" id="KW-1185">Reference proteome</keyword>
<dbReference type="RefSeq" id="XP_014670149.1">
    <property type="nucleotide sequence ID" value="XM_014814663.1"/>
</dbReference>
<gene>
    <name evidence="3" type="primary">LOC106811124</name>
</gene>